<evidence type="ECO:0000259" key="9">
    <source>
        <dbReference type="PROSITE" id="PS51698"/>
    </source>
</evidence>
<dbReference type="SUPFAM" id="SSF48371">
    <property type="entry name" value="ARM repeat"/>
    <property type="match status" value="1"/>
</dbReference>
<keyword evidence="5" id="KW-0677">Repeat</keyword>
<dbReference type="CDD" id="cd16664">
    <property type="entry name" value="RING-Ubox_PUB"/>
    <property type="match status" value="1"/>
</dbReference>
<evidence type="ECO:0000256" key="1">
    <source>
        <dbReference type="ARBA" id="ARBA00000900"/>
    </source>
</evidence>
<sequence>MPIDPFSSIAGLMTIIQMTVAASEQAKSHKHNVAALARRIKMLVPLLEEVNDRQMTQAQKDNFEDLQLAIERARDLIVKCGERSKVYMMFRGTGIIERFKDVSLDLDRCLNALPLVNLKVSEEIREQVDSVSTQLRKAKYTIDEMDQKLSMDIALVLREQREGLEANQALMRQLAEKLELTSHDKVVAETRALEIEKEEVRAEKNRQEEAYISQIINLLSVMDATQEAGPSGSQEEQPPLEARPSLRMKVPPVAPEEFKCPLSLELMADPVVIASGQTFERAYIRRWWSQGHRTCPITNLPLGNLELISNFSLKRMISDWCETHDQPQPTPPVLSPPHSPTLRFLTEEDMLEKASGDAAFEDKWSKSGPVPDFRASEGDLYDEKWSKSGPMTAPDWGKDTEMADGGKGKGKYVAMPSDMERPGSHKAGFEHYREVPTAIAYDQHERLPSEFGRVSILDEAVVSGEVRPGYANPPPGPSSSAQKTFSRRTIRTSATANDSVRASGSGAERLSEEGAHGRESCWSGQQSLSSEFKPPKPAAAAGKGDPSVPGHRRNSSAPLSELSSAEATRVMNLQVAAAHAQPYRGDETEDLSGFNFAPPPPLSSSLPRPSSTTNSDRNQRYSDPLPAKRREEGGHYAASAHDAHDHAAPGFAPPSPIHNEIPVAVTHSGHAVRQDSYNPHQRTPSADSREPLADPKRPVTASELQSMGRELRSGKPDLIRAAAGDLRLLAKFSMENRKAIAGAGIVPDLIGLLLSKDLKTQENAVTALLNLSIHDGNKAIIARDGAISRLVEVLQGGSQAAKENAAATLFSLSVLEECKQQIGAQAGAILGLVDLLRTGSALGKKDATTALFNLSICHENKSRIVRNGAVGPLIQLIKDPSLQEKVVAVLANLTTVGEGRLAITEANGIKALVQVTERGTPRSRENAAAALLQLCINSSRHTAEVYQEGLVPSLMSLQQTGTPRAKEKARSLLRHFRDNLHDTVKP</sequence>
<dbReference type="PROSITE" id="PS51698">
    <property type="entry name" value="U_BOX"/>
    <property type="match status" value="1"/>
</dbReference>
<dbReference type="GO" id="GO:0005634">
    <property type="term" value="C:nucleus"/>
    <property type="evidence" value="ECO:0000318"/>
    <property type="project" value="GO_Central"/>
</dbReference>
<dbReference type="InterPro" id="IPR016024">
    <property type="entry name" value="ARM-type_fold"/>
</dbReference>
<comment type="catalytic activity">
    <reaction evidence="1">
        <text>S-ubiquitinyl-[E2 ubiquitin-conjugating enzyme]-L-cysteine + [acceptor protein]-L-lysine = [E2 ubiquitin-conjugating enzyme]-L-cysteine + N(6)-ubiquitinyl-[acceptor protein]-L-lysine.</text>
        <dbReference type="EC" id="2.3.2.27"/>
    </reaction>
</comment>
<feature type="repeat" description="ARM" evidence="7">
    <location>
        <begin position="868"/>
        <end position="908"/>
    </location>
</feature>
<dbReference type="InterPro" id="IPR045210">
    <property type="entry name" value="RING-Ubox_PUB"/>
</dbReference>
<feature type="repeat" description="ARM" evidence="7">
    <location>
        <begin position="827"/>
        <end position="869"/>
    </location>
</feature>
<comment type="pathway">
    <text evidence="2">Protein modification; protein ubiquitination.</text>
</comment>
<feature type="compositionally biased region" description="Basic and acidic residues" evidence="8">
    <location>
        <begin position="396"/>
        <end position="405"/>
    </location>
</feature>
<dbReference type="Gene3D" id="3.30.40.10">
    <property type="entry name" value="Zinc/RING finger domain, C3HC4 (zinc finger)"/>
    <property type="match status" value="1"/>
</dbReference>
<dbReference type="STRING" id="105231.A0A1Y1HMH1"/>
<dbReference type="InterPro" id="IPR058678">
    <property type="entry name" value="ARM_PUB"/>
</dbReference>
<dbReference type="InterPro" id="IPR036537">
    <property type="entry name" value="Adaptor_Cbl_N_dom_sf"/>
</dbReference>
<dbReference type="Pfam" id="PF04564">
    <property type="entry name" value="U-box"/>
    <property type="match status" value="1"/>
</dbReference>
<feature type="compositionally biased region" description="Polar residues" evidence="8">
    <location>
        <begin position="491"/>
        <end position="502"/>
    </location>
</feature>
<protein>
    <recommendedName>
        <fullName evidence="3">RING-type E3 ubiquitin transferase</fullName>
        <ecNumber evidence="3">2.3.2.27</ecNumber>
    </recommendedName>
</protein>
<gene>
    <name evidence="10" type="ORF">KFL_000380360</name>
</gene>
<keyword evidence="11" id="KW-1185">Reference proteome</keyword>
<name>A0A1Y1HMH1_KLENI</name>
<dbReference type="PANTHER" id="PTHR23315:SF7">
    <property type="entry name" value="U-BOX DOMAIN-CONTAINING PROTEIN 4"/>
    <property type="match status" value="1"/>
</dbReference>
<evidence type="ECO:0000256" key="2">
    <source>
        <dbReference type="ARBA" id="ARBA00004906"/>
    </source>
</evidence>
<evidence type="ECO:0000256" key="5">
    <source>
        <dbReference type="ARBA" id="ARBA00022737"/>
    </source>
</evidence>
<accession>A0A1Y1HMH1</accession>
<dbReference type="SMART" id="SM00185">
    <property type="entry name" value="ARM"/>
    <property type="match status" value="6"/>
</dbReference>
<dbReference type="InterPro" id="IPR059179">
    <property type="entry name" value="MLKL-like_MCAfunc"/>
</dbReference>
<evidence type="ECO:0000256" key="4">
    <source>
        <dbReference type="ARBA" id="ARBA00022679"/>
    </source>
</evidence>
<dbReference type="GO" id="GO:0007166">
    <property type="term" value="P:cell surface receptor signaling pathway"/>
    <property type="evidence" value="ECO:0007669"/>
    <property type="project" value="InterPro"/>
</dbReference>
<organism evidence="10 11">
    <name type="scientific">Klebsormidium nitens</name>
    <name type="common">Green alga</name>
    <name type="synonym">Ulothrix nitens</name>
    <dbReference type="NCBI Taxonomy" id="105231"/>
    <lineage>
        <taxon>Eukaryota</taxon>
        <taxon>Viridiplantae</taxon>
        <taxon>Streptophyta</taxon>
        <taxon>Klebsormidiophyceae</taxon>
        <taxon>Klebsormidiales</taxon>
        <taxon>Klebsormidiaceae</taxon>
        <taxon>Klebsormidium</taxon>
    </lineage>
</organism>
<dbReference type="PANTHER" id="PTHR23315">
    <property type="entry name" value="U BOX DOMAIN-CONTAINING"/>
    <property type="match status" value="1"/>
</dbReference>
<dbReference type="EC" id="2.3.2.27" evidence="3"/>
<feature type="domain" description="U-box" evidence="9">
    <location>
        <begin position="253"/>
        <end position="327"/>
    </location>
</feature>
<feature type="compositionally biased region" description="Polar residues" evidence="8">
    <location>
        <begin position="675"/>
        <end position="686"/>
    </location>
</feature>
<evidence type="ECO:0000256" key="6">
    <source>
        <dbReference type="ARBA" id="ARBA00022786"/>
    </source>
</evidence>
<dbReference type="InterPro" id="IPR003613">
    <property type="entry name" value="Ubox_domain"/>
</dbReference>
<evidence type="ECO:0000256" key="3">
    <source>
        <dbReference type="ARBA" id="ARBA00012483"/>
    </source>
</evidence>
<dbReference type="OrthoDB" id="7537227at2759"/>
<dbReference type="CDD" id="cd21037">
    <property type="entry name" value="MLKL_NTD"/>
    <property type="match status" value="1"/>
</dbReference>
<evidence type="ECO:0000256" key="7">
    <source>
        <dbReference type="PROSITE-ProRule" id="PRU00259"/>
    </source>
</evidence>
<evidence type="ECO:0000313" key="11">
    <source>
        <dbReference type="Proteomes" id="UP000054558"/>
    </source>
</evidence>
<evidence type="ECO:0000313" key="10">
    <source>
        <dbReference type="EMBL" id="GAQ79804.1"/>
    </source>
</evidence>
<dbReference type="InterPro" id="IPR000225">
    <property type="entry name" value="Armadillo"/>
</dbReference>
<dbReference type="AlphaFoldDB" id="A0A1Y1HMH1"/>
<dbReference type="Pfam" id="PF25598">
    <property type="entry name" value="ARM_PUB"/>
    <property type="match status" value="1"/>
</dbReference>
<dbReference type="FunFam" id="3.30.40.10:FF:000442">
    <property type="entry name" value="RING-type E3 ubiquitin transferase"/>
    <property type="match status" value="1"/>
</dbReference>
<keyword evidence="6" id="KW-0833">Ubl conjugation pathway</keyword>
<feature type="region of interest" description="Disordered" evidence="8">
    <location>
        <begin position="384"/>
        <end position="405"/>
    </location>
</feature>
<feature type="repeat" description="ARM" evidence="7">
    <location>
        <begin position="744"/>
        <end position="786"/>
    </location>
</feature>
<dbReference type="UniPathway" id="UPA00143"/>
<feature type="compositionally biased region" description="Low complexity" evidence="8">
    <location>
        <begin position="555"/>
        <end position="565"/>
    </location>
</feature>
<feature type="compositionally biased region" description="Basic and acidic residues" evidence="8">
    <location>
        <begin position="509"/>
        <end position="519"/>
    </location>
</feature>
<evidence type="ECO:0000256" key="8">
    <source>
        <dbReference type="SAM" id="MobiDB-lite"/>
    </source>
</evidence>
<feature type="compositionally biased region" description="Basic and acidic residues" evidence="8">
    <location>
        <begin position="687"/>
        <end position="697"/>
    </location>
</feature>
<feature type="region of interest" description="Disordered" evidence="8">
    <location>
        <begin position="466"/>
        <end position="565"/>
    </location>
</feature>
<dbReference type="PROSITE" id="PS50176">
    <property type="entry name" value="ARM_REPEAT"/>
    <property type="match status" value="3"/>
</dbReference>
<proteinExistence type="predicted"/>
<dbReference type="EMBL" id="DF236987">
    <property type="protein sequence ID" value="GAQ79804.1"/>
    <property type="molecule type" value="Genomic_DNA"/>
</dbReference>
<dbReference type="OMA" id="VENTMEP"/>
<dbReference type="FunFam" id="1.25.10.10:FF:000082">
    <property type="entry name" value="RING-type E3 ubiquitin transferase"/>
    <property type="match status" value="1"/>
</dbReference>
<dbReference type="Pfam" id="PF25368">
    <property type="entry name" value="PUB10_N"/>
    <property type="match status" value="1"/>
</dbReference>
<dbReference type="Proteomes" id="UP000054558">
    <property type="component" value="Unassembled WGS sequence"/>
</dbReference>
<dbReference type="InterPro" id="IPR057623">
    <property type="entry name" value="PUB12-19-like_N"/>
</dbReference>
<dbReference type="InterPro" id="IPR011989">
    <property type="entry name" value="ARM-like"/>
</dbReference>
<dbReference type="Gene3D" id="1.20.930.20">
    <property type="entry name" value="Adaptor protein Cbl, N-terminal domain"/>
    <property type="match status" value="1"/>
</dbReference>
<dbReference type="GO" id="GO:0016567">
    <property type="term" value="P:protein ubiquitination"/>
    <property type="evidence" value="ECO:0007669"/>
    <property type="project" value="UniProtKB-UniPathway"/>
</dbReference>
<keyword evidence="4" id="KW-0808">Transferase</keyword>
<dbReference type="InterPro" id="IPR013083">
    <property type="entry name" value="Znf_RING/FYVE/PHD"/>
</dbReference>
<dbReference type="SMART" id="SM00504">
    <property type="entry name" value="Ubox"/>
    <property type="match status" value="1"/>
</dbReference>
<dbReference type="GO" id="GO:0005737">
    <property type="term" value="C:cytoplasm"/>
    <property type="evidence" value="ECO:0000318"/>
    <property type="project" value="GO_Central"/>
</dbReference>
<dbReference type="SUPFAM" id="SSF57850">
    <property type="entry name" value="RING/U-box"/>
    <property type="match status" value="1"/>
</dbReference>
<dbReference type="Gene3D" id="1.25.10.10">
    <property type="entry name" value="Leucine-rich Repeat Variant"/>
    <property type="match status" value="1"/>
</dbReference>
<feature type="region of interest" description="Disordered" evidence="8">
    <location>
        <begin position="579"/>
        <end position="712"/>
    </location>
</feature>
<dbReference type="GO" id="GO:0061630">
    <property type="term" value="F:ubiquitin protein ligase activity"/>
    <property type="evidence" value="ECO:0007669"/>
    <property type="project" value="UniProtKB-EC"/>
</dbReference>
<reference evidence="10 11" key="1">
    <citation type="journal article" date="2014" name="Nat. Commun.">
        <title>Klebsormidium flaccidum genome reveals primary factors for plant terrestrial adaptation.</title>
        <authorList>
            <person name="Hori K."/>
            <person name="Maruyama F."/>
            <person name="Fujisawa T."/>
            <person name="Togashi T."/>
            <person name="Yamamoto N."/>
            <person name="Seo M."/>
            <person name="Sato S."/>
            <person name="Yamada T."/>
            <person name="Mori H."/>
            <person name="Tajima N."/>
            <person name="Moriyama T."/>
            <person name="Ikeuchi M."/>
            <person name="Watanabe M."/>
            <person name="Wada H."/>
            <person name="Kobayashi K."/>
            <person name="Saito M."/>
            <person name="Masuda T."/>
            <person name="Sasaki-Sekimoto Y."/>
            <person name="Mashiguchi K."/>
            <person name="Awai K."/>
            <person name="Shimojima M."/>
            <person name="Masuda S."/>
            <person name="Iwai M."/>
            <person name="Nobusawa T."/>
            <person name="Narise T."/>
            <person name="Kondo S."/>
            <person name="Saito H."/>
            <person name="Sato R."/>
            <person name="Murakawa M."/>
            <person name="Ihara Y."/>
            <person name="Oshima-Yamada Y."/>
            <person name="Ohtaka K."/>
            <person name="Satoh M."/>
            <person name="Sonobe K."/>
            <person name="Ishii M."/>
            <person name="Ohtani R."/>
            <person name="Kanamori-Sato M."/>
            <person name="Honoki R."/>
            <person name="Miyazaki D."/>
            <person name="Mochizuki H."/>
            <person name="Umetsu J."/>
            <person name="Higashi K."/>
            <person name="Shibata D."/>
            <person name="Kamiya Y."/>
            <person name="Sato N."/>
            <person name="Nakamura Y."/>
            <person name="Tabata S."/>
            <person name="Ida S."/>
            <person name="Kurokawa K."/>
            <person name="Ohta H."/>
        </authorList>
    </citation>
    <scope>NUCLEOTIDE SEQUENCE [LARGE SCALE GENOMIC DNA]</scope>
    <source>
        <strain evidence="10 11">NIES-2285</strain>
    </source>
</reference>